<evidence type="ECO:0000256" key="2">
    <source>
        <dbReference type="SAM" id="Phobius"/>
    </source>
</evidence>
<keyword evidence="4" id="KW-1185">Reference proteome</keyword>
<dbReference type="EMBL" id="VYUY01000004">
    <property type="protein sequence ID" value="KAA9135621.1"/>
    <property type="molecule type" value="Genomic_DNA"/>
</dbReference>
<organism evidence="3 4">
    <name type="scientific">Microbacterium caowuchunii</name>
    <dbReference type="NCBI Taxonomy" id="2614638"/>
    <lineage>
        <taxon>Bacteria</taxon>
        <taxon>Bacillati</taxon>
        <taxon>Actinomycetota</taxon>
        <taxon>Actinomycetes</taxon>
        <taxon>Micrococcales</taxon>
        <taxon>Microbacteriaceae</taxon>
        <taxon>Microbacterium</taxon>
    </lineage>
</organism>
<dbReference type="RefSeq" id="WP_150891894.1">
    <property type="nucleotide sequence ID" value="NZ_VYUY01000004.1"/>
</dbReference>
<accession>A0A5N0TM54</accession>
<feature type="region of interest" description="Disordered" evidence="1">
    <location>
        <begin position="128"/>
        <end position="158"/>
    </location>
</feature>
<reference evidence="4" key="1">
    <citation type="submission" date="2019-09" db="EMBL/GenBank/DDBJ databases">
        <title>Mumia zhuanghuii sp. nov. isolated from the intestinal contents of plateau pika (Ochotona curzoniae) in the Qinghai-Tibet plateau of China.</title>
        <authorList>
            <person name="Tian Z."/>
        </authorList>
    </citation>
    <scope>NUCLEOTIDE SEQUENCE [LARGE SCALE GENOMIC DNA]</scope>
    <source>
        <strain evidence="4">L-033</strain>
    </source>
</reference>
<evidence type="ECO:0000313" key="4">
    <source>
        <dbReference type="Proteomes" id="UP000326838"/>
    </source>
</evidence>
<keyword evidence="2" id="KW-0472">Membrane</keyword>
<dbReference type="Proteomes" id="UP000326838">
    <property type="component" value="Unassembled WGS sequence"/>
</dbReference>
<name>A0A5N0TM54_9MICO</name>
<gene>
    <name evidence="3" type="ORF">F6B40_02185</name>
</gene>
<evidence type="ECO:0000313" key="3">
    <source>
        <dbReference type="EMBL" id="KAA9135621.1"/>
    </source>
</evidence>
<comment type="caution">
    <text evidence="3">The sequence shown here is derived from an EMBL/GenBank/DDBJ whole genome shotgun (WGS) entry which is preliminary data.</text>
</comment>
<protein>
    <submittedName>
        <fullName evidence="3">Uncharacterized protein</fullName>
    </submittedName>
</protein>
<feature type="region of interest" description="Disordered" evidence="1">
    <location>
        <begin position="1"/>
        <end position="33"/>
    </location>
</feature>
<keyword evidence="2" id="KW-0812">Transmembrane</keyword>
<feature type="transmembrane region" description="Helical" evidence="2">
    <location>
        <begin position="49"/>
        <end position="74"/>
    </location>
</feature>
<dbReference type="AlphaFoldDB" id="A0A5N0TM54"/>
<keyword evidence="2" id="KW-1133">Transmembrane helix</keyword>
<proteinExistence type="predicted"/>
<evidence type="ECO:0000256" key="1">
    <source>
        <dbReference type="SAM" id="MobiDB-lite"/>
    </source>
</evidence>
<sequence length="320" mass="34486">MHGGEYAGATGTAPDADVEDVADAPGPSAPETPVLLWEFPPAKRSRRRLWIALTVVAGVLVLAAAAAGTTWAFVQAHERAMAERAVTALQQAAVEAELARLADVAQRSDAQRTAYRETLDVWNAEQEQAAQWRAGSTAPEPAQANPGGGAMPGEDPAGRAFLDSIGAPQVQLIIDAGAENCGFQAGAADPRTSVVGGCFNTRYANWVFLAWEPGTEEAVWAIFVHEVMHWYQYQTYYPAFLAADRLGIPDRDYAPELEADASCRAVYVHGIPSWRYARTSAPCWVDGWYDGWLLDHLGSLGVPLAPPVAEDYEVVPVVRP</sequence>